<evidence type="ECO:0000313" key="1">
    <source>
        <dbReference type="EMBL" id="SMD08269.1"/>
    </source>
</evidence>
<proteinExistence type="predicted"/>
<dbReference type="STRING" id="1121400.SAMN02746065_13020"/>
<reference evidence="1 2" key="1">
    <citation type="submission" date="2017-04" db="EMBL/GenBank/DDBJ databases">
        <authorList>
            <person name="Afonso C.L."/>
            <person name="Miller P.J."/>
            <person name="Scott M.A."/>
            <person name="Spackman E."/>
            <person name="Goraichik I."/>
            <person name="Dimitrov K.M."/>
            <person name="Suarez D.L."/>
            <person name="Swayne D.E."/>
        </authorList>
    </citation>
    <scope>NUCLEOTIDE SEQUENCE [LARGE SCALE GENOMIC DNA]</scope>
    <source>
        <strain evidence="1 2">DSM 3385</strain>
    </source>
</reference>
<name>A0A1W2EEW5_9BACT</name>
<accession>A0A1W2EEW5</accession>
<organism evidence="1 2">
    <name type="scientific">Desulfocicer vacuolatum DSM 3385</name>
    <dbReference type="NCBI Taxonomy" id="1121400"/>
    <lineage>
        <taxon>Bacteria</taxon>
        <taxon>Pseudomonadati</taxon>
        <taxon>Thermodesulfobacteriota</taxon>
        <taxon>Desulfobacteria</taxon>
        <taxon>Desulfobacterales</taxon>
        <taxon>Desulfobacteraceae</taxon>
        <taxon>Desulfocicer</taxon>
    </lineage>
</organism>
<dbReference type="EMBL" id="FWXY01000030">
    <property type="protein sequence ID" value="SMD08269.1"/>
    <property type="molecule type" value="Genomic_DNA"/>
</dbReference>
<sequence>MARVQDNYKMLEQALNDAYTMDTLKPMGKLIGKKK</sequence>
<evidence type="ECO:0000313" key="2">
    <source>
        <dbReference type="Proteomes" id="UP000192418"/>
    </source>
</evidence>
<keyword evidence="2" id="KW-1185">Reference proteome</keyword>
<dbReference type="Proteomes" id="UP000192418">
    <property type="component" value="Unassembled WGS sequence"/>
</dbReference>
<dbReference type="AlphaFoldDB" id="A0A1W2EEW5"/>
<gene>
    <name evidence="1" type="ORF">SAMN02746065_13020</name>
</gene>
<protein>
    <submittedName>
        <fullName evidence="1">Uncharacterized protein</fullName>
    </submittedName>
</protein>